<gene>
    <name evidence="7" type="ORF">HA050_20610</name>
</gene>
<feature type="transmembrane region" description="Helical" evidence="6">
    <location>
        <begin position="123"/>
        <end position="145"/>
    </location>
</feature>
<dbReference type="EMBL" id="JAAOLX010000016">
    <property type="protein sequence ID" value="NHQ88505.1"/>
    <property type="molecule type" value="Genomic_DNA"/>
</dbReference>
<dbReference type="PANTHER" id="PTHR30250">
    <property type="entry name" value="PST FAMILY PREDICTED COLANIC ACID TRANSPORTER"/>
    <property type="match status" value="1"/>
</dbReference>
<organism evidence="7 8">
    <name type="scientific">Iodobacter violaceini</name>
    <dbReference type="NCBI Taxonomy" id="3044271"/>
    <lineage>
        <taxon>Bacteria</taxon>
        <taxon>Pseudomonadati</taxon>
        <taxon>Pseudomonadota</taxon>
        <taxon>Betaproteobacteria</taxon>
        <taxon>Neisseriales</taxon>
        <taxon>Chitinibacteraceae</taxon>
        <taxon>Iodobacter</taxon>
    </lineage>
</organism>
<feature type="transmembrane region" description="Helical" evidence="6">
    <location>
        <begin position="368"/>
        <end position="389"/>
    </location>
</feature>
<evidence type="ECO:0000313" key="7">
    <source>
        <dbReference type="EMBL" id="NHQ88505.1"/>
    </source>
</evidence>
<evidence type="ECO:0000256" key="1">
    <source>
        <dbReference type="ARBA" id="ARBA00004651"/>
    </source>
</evidence>
<evidence type="ECO:0000256" key="5">
    <source>
        <dbReference type="ARBA" id="ARBA00023136"/>
    </source>
</evidence>
<evidence type="ECO:0000256" key="6">
    <source>
        <dbReference type="SAM" id="Phobius"/>
    </source>
</evidence>
<reference evidence="7 8" key="1">
    <citation type="submission" date="2020-03" db="EMBL/GenBank/DDBJ databases">
        <title>Draft genome sequence of environmentally isolated violet-colored cultures.</title>
        <authorList>
            <person name="Wilson H.S."/>
        </authorList>
    </citation>
    <scope>NUCLEOTIDE SEQUENCE [LARGE SCALE GENOMIC DNA]</scope>
    <source>
        <strain evidence="7 8">HSC-16F04</strain>
    </source>
</reference>
<proteinExistence type="predicted"/>
<comment type="subcellular location">
    <subcellularLocation>
        <location evidence="1">Cell membrane</location>
        <topology evidence="1">Multi-pass membrane protein</topology>
    </subcellularLocation>
</comment>
<feature type="transmembrane region" description="Helical" evidence="6">
    <location>
        <begin position="179"/>
        <end position="201"/>
    </location>
</feature>
<feature type="transmembrane region" description="Helical" evidence="6">
    <location>
        <begin position="20"/>
        <end position="39"/>
    </location>
</feature>
<name>A0ABX0KUW4_9NEIS</name>
<accession>A0ABX0KUW4</accession>
<dbReference type="RefSeq" id="WP_166830251.1">
    <property type="nucleotide sequence ID" value="NZ_JAAOLX010000016.1"/>
</dbReference>
<evidence type="ECO:0000256" key="4">
    <source>
        <dbReference type="ARBA" id="ARBA00022989"/>
    </source>
</evidence>
<dbReference type="Proteomes" id="UP000712570">
    <property type="component" value="Unassembled WGS sequence"/>
</dbReference>
<keyword evidence="4 6" id="KW-1133">Transmembrane helix</keyword>
<evidence type="ECO:0000313" key="8">
    <source>
        <dbReference type="Proteomes" id="UP000712570"/>
    </source>
</evidence>
<sequence length="422" mass="46695">MATLRKRLLSGAGVNLYGQIITILTQLASLPIFLSIWSVEEYGVWLLMTSIPAYILMSDCGFIAVAMNRVCVLVGAGKENDARSLYRAQIALTTIICLFVASVSAIIIFILDFKIGNSLDGGVALYLLILAALIHVYSGIFDTVFRACNIYTKGTFFLESSRLIEWVGAVAGVYCYKSYLGAAAGWLCGRTLAAIGMYIYILQKYSLYKPGFSKANWQEMWLLKKDAYAWMMMKVGDSLNIQGMSILVGNILGPAALTYFNAYRTMARCILQGTSALTHAFWPEFSRLAGESNTDALASFFRKSKLITFASALTLAAGLLLISKPLLFYWSHGKIEFSWHTMLLIVVYGVICAYWYTIRIYLMTQNRLFQMSNLYNVIAVTTVSISLLLSDQLTLNLIIIVILVAEAVSAIAASILSRVSNE</sequence>
<keyword evidence="3 6" id="KW-0812">Transmembrane</keyword>
<evidence type="ECO:0008006" key="9">
    <source>
        <dbReference type="Google" id="ProtNLM"/>
    </source>
</evidence>
<feature type="transmembrane region" description="Helical" evidence="6">
    <location>
        <begin position="88"/>
        <end position="111"/>
    </location>
</feature>
<feature type="transmembrane region" description="Helical" evidence="6">
    <location>
        <begin position="306"/>
        <end position="331"/>
    </location>
</feature>
<dbReference type="InterPro" id="IPR050833">
    <property type="entry name" value="Poly_Biosynth_Transport"/>
</dbReference>
<feature type="transmembrane region" description="Helical" evidence="6">
    <location>
        <begin position="337"/>
        <end position="356"/>
    </location>
</feature>
<evidence type="ECO:0000256" key="2">
    <source>
        <dbReference type="ARBA" id="ARBA00022475"/>
    </source>
</evidence>
<evidence type="ECO:0000256" key="3">
    <source>
        <dbReference type="ARBA" id="ARBA00022692"/>
    </source>
</evidence>
<keyword evidence="5 6" id="KW-0472">Membrane</keyword>
<feature type="transmembrane region" description="Helical" evidence="6">
    <location>
        <begin position="241"/>
        <end position="260"/>
    </location>
</feature>
<dbReference type="PANTHER" id="PTHR30250:SF26">
    <property type="entry name" value="PSMA PROTEIN"/>
    <property type="match status" value="1"/>
</dbReference>
<feature type="transmembrane region" description="Helical" evidence="6">
    <location>
        <begin position="395"/>
        <end position="416"/>
    </location>
</feature>
<feature type="transmembrane region" description="Helical" evidence="6">
    <location>
        <begin position="51"/>
        <end position="76"/>
    </location>
</feature>
<protein>
    <recommendedName>
        <fullName evidence="9">Polysaccharide biosynthesis protein</fullName>
    </recommendedName>
</protein>
<comment type="caution">
    <text evidence="7">The sequence shown here is derived from an EMBL/GenBank/DDBJ whole genome shotgun (WGS) entry which is preliminary data.</text>
</comment>
<keyword evidence="2" id="KW-1003">Cell membrane</keyword>
<keyword evidence="8" id="KW-1185">Reference proteome</keyword>